<evidence type="ECO:0000259" key="5">
    <source>
        <dbReference type="Pfam" id="PF13524"/>
    </source>
</evidence>
<dbReference type="Pfam" id="PF13439">
    <property type="entry name" value="Glyco_transf_4"/>
    <property type="match status" value="1"/>
</dbReference>
<organism evidence="6 7">
    <name type="scientific">Novosphingobium bradum</name>
    <dbReference type="NCBI Taxonomy" id="1737444"/>
    <lineage>
        <taxon>Bacteria</taxon>
        <taxon>Pseudomonadati</taxon>
        <taxon>Pseudomonadota</taxon>
        <taxon>Alphaproteobacteria</taxon>
        <taxon>Sphingomonadales</taxon>
        <taxon>Sphingomonadaceae</taxon>
        <taxon>Novosphingobium</taxon>
    </lineage>
</organism>
<dbReference type="Gene3D" id="3.40.50.2000">
    <property type="entry name" value="Glycogen Phosphorylase B"/>
    <property type="match status" value="3"/>
</dbReference>
<dbReference type="PANTHER" id="PTHR12526:SF510">
    <property type="entry name" value="D-INOSITOL 3-PHOSPHATE GLYCOSYLTRANSFERASE"/>
    <property type="match status" value="1"/>
</dbReference>
<feature type="domain" description="Glycosyltransferase subfamily 4-like N-terminal" evidence="4">
    <location>
        <begin position="832"/>
        <end position="1022"/>
    </location>
</feature>
<dbReference type="EMBL" id="JBHRTQ010000003">
    <property type="protein sequence ID" value="MFC3173275.1"/>
    <property type="molecule type" value="Genomic_DNA"/>
</dbReference>
<dbReference type="CDD" id="cd03823">
    <property type="entry name" value="GT4_ExpE7-like"/>
    <property type="match status" value="1"/>
</dbReference>
<comment type="caution">
    <text evidence="6">The sequence shown here is derived from an EMBL/GenBank/DDBJ whole genome shotgun (WGS) entry which is preliminary data.</text>
</comment>
<keyword evidence="1 6" id="KW-0328">Glycosyltransferase</keyword>
<evidence type="ECO:0000256" key="2">
    <source>
        <dbReference type="ARBA" id="ARBA00022679"/>
    </source>
</evidence>
<dbReference type="Proteomes" id="UP001595604">
    <property type="component" value="Unassembled WGS sequence"/>
</dbReference>
<keyword evidence="2 6" id="KW-0808">Transferase</keyword>
<gene>
    <name evidence="6" type="ORF">ACFOD9_03305</name>
</gene>
<dbReference type="RefSeq" id="WP_379508656.1">
    <property type="nucleotide sequence ID" value="NZ_JBHRTQ010000003.1"/>
</dbReference>
<evidence type="ECO:0000259" key="4">
    <source>
        <dbReference type="Pfam" id="PF13439"/>
    </source>
</evidence>
<feature type="domain" description="Spore protein YkvP/CgeB glycosyl transferase-like" evidence="5">
    <location>
        <begin position="685"/>
        <end position="785"/>
    </location>
</feature>
<dbReference type="SUPFAM" id="SSF53756">
    <property type="entry name" value="UDP-Glycosyltransferase/glycogen phosphorylase"/>
    <property type="match status" value="2"/>
</dbReference>
<dbReference type="PANTHER" id="PTHR12526">
    <property type="entry name" value="GLYCOSYLTRANSFERASE"/>
    <property type="match status" value="1"/>
</dbReference>
<evidence type="ECO:0000313" key="6">
    <source>
        <dbReference type="EMBL" id="MFC3173275.1"/>
    </source>
</evidence>
<evidence type="ECO:0000256" key="1">
    <source>
        <dbReference type="ARBA" id="ARBA00022676"/>
    </source>
</evidence>
<proteinExistence type="predicted"/>
<evidence type="ECO:0000313" key="7">
    <source>
        <dbReference type="Proteomes" id="UP001595604"/>
    </source>
</evidence>
<dbReference type="InterPro" id="IPR001296">
    <property type="entry name" value="Glyco_trans_1"/>
</dbReference>
<reference evidence="7" key="1">
    <citation type="journal article" date="2019" name="Int. J. Syst. Evol. Microbiol.">
        <title>The Global Catalogue of Microorganisms (GCM) 10K type strain sequencing project: providing services to taxonomists for standard genome sequencing and annotation.</title>
        <authorList>
            <consortium name="The Broad Institute Genomics Platform"/>
            <consortium name="The Broad Institute Genome Sequencing Center for Infectious Disease"/>
            <person name="Wu L."/>
            <person name="Ma J."/>
        </authorList>
    </citation>
    <scope>NUCLEOTIDE SEQUENCE [LARGE SCALE GENOMIC DNA]</scope>
    <source>
        <strain evidence="7">KCTC 42984</strain>
    </source>
</reference>
<evidence type="ECO:0000259" key="3">
    <source>
        <dbReference type="Pfam" id="PF00534"/>
    </source>
</evidence>
<sequence length="1226" mass="131644">MFARIRKSVRLRLRRRRERRLLAGFDPVWYQRRYADLAALRGIAEVRHHYLAHGLVEGRHASAQAEEEAEYHRYLTPSPQFDIAAYRLLNPDLAGVFREDRDFILHYIRNGRAEGRPAVFPAGEDGDDAADGGGQPWTRIFSVGHYWSWVAQDGAVPPFASRAEALAHFRAHGMAALAPIHLDHLFDPRFYRAHYGLSEPDDAALYADWLDHGLPEGRAANEAQALLPFIGHAAFPEQFDWRGYARLRGLPDGSRVAALAALFEAERQWDEVVPLIAEPRAALLVPLLRQRLARDQAADGLTLLAAFPEEPAWPAALHALRGALLDRQGRAAEALEACDHALRLGDDSWANFARAVRLAAALGDGGRAIALLRAQRQRWLGQADYAALVETTVDRLFGAASEAAMAAFRIMPAAAAGEAFTVALAELAQAIADLEPAPAGLVPPADGPVVVLGNEAVRQCTHYRLEQKAEQFAVAGIALRRHAADDAAGFIADLPGARAAIFYRVPATPDVMRAILAARAMGIPTFYEIDDLLFDAEVCPPPLASFGGLIGETQWEGMRHAVPLFRFALALCDRAIASTPALLAHMAPLTREGTGVVIRNGLDSRNRAAIALGGRPRAASGRIRIFYGSGTLAHAEDFSTIAAPALARLMAGRDEVDLVLVGHVPRDAVLEPFGDRVLRYPFIASITDYWSVLAACDIALAVLAPGRFEDAKSEIKWLEAAAAGIPTVASATATFREVIVPGETGLLASSPDEWRVALEQLCADSAARERIGAAARARALHDYALEAIGAAWPAVFAPAPAPAPAPASAAAPAPRRPRVLVVNVFFAPQSLGGATRVVEDNVHHLAEDGGIDLAVFCLDHGFGPPGRLRTTGFGSVPVYRVALPPGGEGLIDDPAVLPAFRRVLDLFAPDLVHFHCMQRLTAAPLRECRDSGVPYVVTAHDGWWLSPHQFLMDQDGLLRLPGPDLFAGLARRPAATAAALRHRQHLAPLLLGAARLLTVSEKFAEIYRSAGLPGIEVVANGLPALPAPIADPDPPTGPLRLAHIGGRASHKGADLVEAALRRGAYPNLSLLMVDGRLPAGETVRTRWGASEVCLSAEWPQAEVARLYGRTDVLLAPSRCPESFGLVTREAEHYGCSVVASDLGAIGADVVPERTGFVVDVSGAADLQAVLARLDATPQTYRRGVIAPRAAPGRTARDQAADLARVYREIVAATPCRAPARAPRRPA</sequence>
<keyword evidence="7" id="KW-1185">Reference proteome</keyword>
<dbReference type="GO" id="GO:0016757">
    <property type="term" value="F:glycosyltransferase activity"/>
    <property type="evidence" value="ECO:0007669"/>
    <property type="project" value="UniProtKB-KW"/>
</dbReference>
<dbReference type="InterPro" id="IPR028098">
    <property type="entry name" value="Glyco_trans_4-like_N"/>
</dbReference>
<dbReference type="InterPro" id="IPR055259">
    <property type="entry name" value="YkvP/CgeB_Glyco_trans-like"/>
</dbReference>
<accession>A0ABV7INV9</accession>
<dbReference type="EC" id="2.4.-.-" evidence="6"/>
<name>A0ABV7INV9_9SPHN</name>
<dbReference type="Pfam" id="PF13524">
    <property type="entry name" value="Glyco_trans_1_2"/>
    <property type="match status" value="1"/>
</dbReference>
<dbReference type="Pfam" id="PF00534">
    <property type="entry name" value="Glycos_transf_1"/>
    <property type="match status" value="1"/>
</dbReference>
<protein>
    <submittedName>
        <fullName evidence="6">Glycosyltransferase</fullName>
        <ecNumber evidence="6">2.4.-.-</ecNumber>
    </submittedName>
</protein>
<feature type="domain" description="Glycosyl transferase family 1" evidence="3">
    <location>
        <begin position="1042"/>
        <end position="1173"/>
    </location>
</feature>